<dbReference type="KEGG" id="lrs:PX52LOC_06375"/>
<dbReference type="RefSeq" id="WP_149113713.1">
    <property type="nucleotide sequence ID" value="NZ_CP042425.1"/>
</dbReference>
<dbReference type="InterPro" id="IPR014862">
    <property type="entry name" value="TrwC"/>
</dbReference>
<dbReference type="AlphaFoldDB" id="A0A5C1AK96"/>
<accession>A0A5C1AK96</accession>
<sequence>MLRITSQSNASAAKAYFDAQKHDYYLEGQELPGVWSGKGAELLGLKGEVTKEQWDALCENRDPNTGQRLTPKDQHNRRVLYDFTWSAPKSYTLAMELGHDDRLMGVFQQAVAETMKDVEADVITRYRVGGEMVSEKSGNALIATYVHRTARPVGGVPDCQLHAHATVLNATFAEGKWRSVEVGEIKAQGWYYEAVFMARLAKGATDLGYGIRRKGRFWELEHVSNDLVDKFSRRTKLIEEVAEAWGKIKAQFKAELGGKTRERKAPHISVEQLQSLWEGRLDEHDRQQLANLLTSPNTPLPTNDQAMQYAVAHAFERSAVVGERKLVEEALRYGVGGVDLDGVREAMDGAGVLVKGDKCTTEVELGRERNMIRFARDGKGTVAAVVDLVEPSVAMDHLNDGQRAAVNHVLGSRDRITMVRGAAGTGKSTSLKVAADAFRQAGLSVQAVAISNTAKDQLLDVDDGAATVARFLVDKRMQQAVQGGVVILDEASLVGNRQMQELLGVMKKIGARGVFVGDARQHSAVEAGSPFRAMQKWASLPVAEITDVVRQSGLYKSVSERLSEGRSGQAIDLLDQMGWVTEADYTERMRLLAAEYVEAVKSKQSVVVVAPTHAEGQSVNQAIREALKKEGTITDEEHEFKRLVPLNLTEAEQGKPEVYEPGLVAQFVRASGHHKAGERAVVDGANLSDLAGRSGKHRLYREEAIRLGAGDSIRITGSAKDASGNHKLTNGAIYTVTGFGKDGRIKLSNGWEIARDVGHFAYAYSSTSHASQGRTVDRVLVDMPVSSFAAASMESFYVSATRGRSQVYVYTDDAQALREVAAKERVKANAQDLFPPESVTVTPSVPVNPVRDRATFMSRVRQVATKIKQQVRSLTHTRKELDYGYER</sequence>
<dbReference type="Proteomes" id="UP000324974">
    <property type="component" value="Chromosome"/>
</dbReference>
<dbReference type="Pfam" id="PF13604">
    <property type="entry name" value="AAA_30"/>
    <property type="match status" value="1"/>
</dbReference>
<evidence type="ECO:0000313" key="3">
    <source>
        <dbReference type="Proteomes" id="UP000324974"/>
    </source>
</evidence>
<dbReference type="NCBIfam" id="NF041492">
    <property type="entry name" value="MobF"/>
    <property type="match status" value="1"/>
</dbReference>
<dbReference type="OrthoDB" id="1826980at2"/>
<feature type="domain" description="TrwC relaxase" evidence="1">
    <location>
        <begin position="11"/>
        <end position="283"/>
    </location>
</feature>
<proteinExistence type="predicted"/>
<name>A0A5C1AK96_9BACT</name>
<gene>
    <name evidence="2" type="ORF">PX52LOC_06375</name>
</gene>
<protein>
    <submittedName>
        <fullName evidence="2">Conjugative relaxase</fullName>
    </submittedName>
</protein>
<dbReference type="NCBIfam" id="TIGR02686">
    <property type="entry name" value="relax_trwC"/>
    <property type="match status" value="1"/>
</dbReference>
<organism evidence="2 3">
    <name type="scientific">Limnoglobus roseus</name>
    <dbReference type="NCBI Taxonomy" id="2598579"/>
    <lineage>
        <taxon>Bacteria</taxon>
        <taxon>Pseudomonadati</taxon>
        <taxon>Planctomycetota</taxon>
        <taxon>Planctomycetia</taxon>
        <taxon>Gemmatales</taxon>
        <taxon>Gemmataceae</taxon>
        <taxon>Limnoglobus</taxon>
    </lineage>
</organism>
<keyword evidence="3" id="KW-1185">Reference proteome</keyword>
<dbReference type="SUPFAM" id="SSF55464">
    <property type="entry name" value="Origin of replication-binding domain, RBD-like"/>
    <property type="match status" value="1"/>
</dbReference>
<evidence type="ECO:0000259" key="1">
    <source>
        <dbReference type="Pfam" id="PF08751"/>
    </source>
</evidence>
<dbReference type="Gene3D" id="3.40.50.300">
    <property type="entry name" value="P-loop containing nucleotide triphosphate hydrolases"/>
    <property type="match status" value="2"/>
</dbReference>
<dbReference type="InterPro" id="IPR014059">
    <property type="entry name" value="TraI/TrwC_relax"/>
</dbReference>
<dbReference type="Pfam" id="PF08751">
    <property type="entry name" value="TrwC"/>
    <property type="match status" value="1"/>
</dbReference>
<evidence type="ECO:0000313" key="2">
    <source>
        <dbReference type="EMBL" id="QEL19310.1"/>
    </source>
</evidence>
<dbReference type="CDD" id="cd18809">
    <property type="entry name" value="SF1_C_RecD"/>
    <property type="match status" value="1"/>
</dbReference>
<dbReference type="InterPro" id="IPR027417">
    <property type="entry name" value="P-loop_NTPase"/>
</dbReference>
<reference evidence="3" key="1">
    <citation type="submission" date="2019-08" db="EMBL/GenBank/DDBJ databases">
        <title>Limnoglobus roseus gen. nov., sp. nov., a novel freshwater planctomycete with a giant genome from the family Gemmataceae.</title>
        <authorList>
            <person name="Kulichevskaya I.S."/>
            <person name="Naumoff D.G."/>
            <person name="Miroshnikov K."/>
            <person name="Ivanova A."/>
            <person name="Philippov D.A."/>
            <person name="Hakobyan A."/>
            <person name="Rijpstra I.C."/>
            <person name="Sinninghe Damste J.S."/>
            <person name="Liesack W."/>
            <person name="Dedysh S.N."/>
        </authorList>
    </citation>
    <scope>NUCLEOTIDE SEQUENCE [LARGE SCALE GENOMIC DNA]</scope>
    <source>
        <strain evidence="3">PX52</strain>
    </source>
</reference>
<dbReference type="SUPFAM" id="SSF52540">
    <property type="entry name" value="P-loop containing nucleoside triphosphate hydrolases"/>
    <property type="match status" value="2"/>
</dbReference>
<dbReference type="EMBL" id="CP042425">
    <property type="protein sequence ID" value="QEL19310.1"/>
    <property type="molecule type" value="Genomic_DNA"/>
</dbReference>